<dbReference type="AlphaFoldDB" id="A0A0R1TPU5"/>
<dbReference type="eggNOG" id="COG0456">
    <property type="taxonomic scope" value="Bacteria"/>
</dbReference>
<dbReference type="Proteomes" id="UP000051324">
    <property type="component" value="Unassembled WGS sequence"/>
</dbReference>
<gene>
    <name evidence="4" type="ORF">FC32_GL000716</name>
</gene>
<reference evidence="4 5" key="1">
    <citation type="journal article" date="2015" name="Genome Announc.">
        <title>Expanding the biotechnology potential of lactobacilli through comparative genomics of 213 strains and associated genera.</title>
        <authorList>
            <person name="Sun Z."/>
            <person name="Harris H.M."/>
            <person name="McCann A."/>
            <person name="Guo C."/>
            <person name="Argimon S."/>
            <person name="Zhang W."/>
            <person name="Yang X."/>
            <person name="Jeffery I.B."/>
            <person name="Cooney J.C."/>
            <person name="Kagawa T.F."/>
            <person name="Liu W."/>
            <person name="Song Y."/>
            <person name="Salvetti E."/>
            <person name="Wrobel A."/>
            <person name="Rasinkangas P."/>
            <person name="Parkhill J."/>
            <person name="Rea M.C."/>
            <person name="O'Sullivan O."/>
            <person name="Ritari J."/>
            <person name="Douillard F.P."/>
            <person name="Paul Ross R."/>
            <person name="Yang R."/>
            <person name="Briner A.E."/>
            <person name="Felis G.E."/>
            <person name="de Vos W.M."/>
            <person name="Barrangou R."/>
            <person name="Klaenhammer T.R."/>
            <person name="Caufield P.W."/>
            <person name="Cui Y."/>
            <person name="Zhang H."/>
            <person name="O'Toole P.W."/>
        </authorList>
    </citation>
    <scope>NUCLEOTIDE SEQUENCE [LARGE SCALE GENOMIC DNA]</scope>
    <source>
        <strain evidence="4 5">DSM 16634</strain>
    </source>
</reference>
<protein>
    <submittedName>
        <fullName evidence="4">Acetyltransferase</fullName>
    </submittedName>
</protein>
<dbReference type="CDD" id="cd04301">
    <property type="entry name" value="NAT_SF"/>
    <property type="match status" value="1"/>
</dbReference>
<evidence type="ECO:0000259" key="3">
    <source>
        <dbReference type="PROSITE" id="PS51186"/>
    </source>
</evidence>
<dbReference type="GO" id="GO:0016747">
    <property type="term" value="F:acyltransferase activity, transferring groups other than amino-acyl groups"/>
    <property type="evidence" value="ECO:0007669"/>
    <property type="project" value="InterPro"/>
</dbReference>
<evidence type="ECO:0000313" key="4">
    <source>
        <dbReference type="EMBL" id="KRL83462.1"/>
    </source>
</evidence>
<dbReference type="PANTHER" id="PTHR43800:SF1">
    <property type="entry name" value="PEPTIDYL-LYSINE N-ACETYLTRANSFERASE YJAB"/>
    <property type="match status" value="1"/>
</dbReference>
<dbReference type="OrthoDB" id="9789605at2"/>
<organism evidence="4 5">
    <name type="scientific">Ligilactobacillus apodemi DSM 16634 = JCM 16172</name>
    <dbReference type="NCBI Taxonomy" id="1423724"/>
    <lineage>
        <taxon>Bacteria</taxon>
        <taxon>Bacillati</taxon>
        <taxon>Bacillota</taxon>
        <taxon>Bacilli</taxon>
        <taxon>Lactobacillales</taxon>
        <taxon>Lactobacillaceae</taxon>
        <taxon>Ligilactobacillus</taxon>
    </lineage>
</organism>
<feature type="domain" description="N-acetyltransferase" evidence="3">
    <location>
        <begin position="1"/>
        <end position="139"/>
    </location>
</feature>
<dbReference type="PATRIC" id="fig|1423724.4.peg.755"/>
<dbReference type="Gene3D" id="3.40.630.30">
    <property type="match status" value="1"/>
</dbReference>
<evidence type="ECO:0000256" key="1">
    <source>
        <dbReference type="ARBA" id="ARBA00022679"/>
    </source>
</evidence>
<keyword evidence="1 4" id="KW-0808">Transferase</keyword>
<name>A0A0R1TPU5_9LACO</name>
<proteinExistence type="predicted"/>
<dbReference type="STRING" id="1423724.FC32_GL000716"/>
<dbReference type="SUPFAM" id="SSF55729">
    <property type="entry name" value="Acyl-CoA N-acyltransferases (Nat)"/>
    <property type="match status" value="1"/>
</dbReference>
<dbReference type="InterPro" id="IPR016181">
    <property type="entry name" value="Acyl_CoA_acyltransferase"/>
</dbReference>
<keyword evidence="5" id="KW-1185">Reference proteome</keyword>
<dbReference type="RefSeq" id="WP_025086575.1">
    <property type="nucleotide sequence ID" value="NZ_AZFT01000053.1"/>
</dbReference>
<evidence type="ECO:0000256" key="2">
    <source>
        <dbReference type="ARBA" id="ARBA00023315"/>
    </source>
</evidence>
<comment type="caution">
    <text evidence="4">The sequence shown here is derived from an EMBL/GenBank/DDBJ whole genome shotgun (WGS) entry which is preliminary data.</text>
</comment>
<dbReference type="Pfam" id="PF13508">
    <property type="entry name" value="Acetyltransf_7"/>
    <property type="match status" value="1"/>
</dbReference>
<accession>A0A0R1TPU5</accession>
<evidence type="ECO:0000313" key="5">
    <source>
        <dbReference type="Proteomes" id="UP000051324"/>
    </source>
</evidence>
<sequence length="140" mass="16336">MIRKFKTEELEQVMQLWLSANLQAHDFIAADYWHKNYAAVKEALPQAELYVYCENEQVLGFIGLQDNYLAGIFVAPAYQGKGIGKKLLAQAKKVRQTLKLHVYQKNVLARKFYARQGFTEISWQEDESTGETEFQLRWNK</sequence>
<dbReference type="EMBL" id="AZFT01000053">
    <property type="protein sequence ID" value="KRL83462.1"/>
    <property type="molecule type" value="Genomic_DNA"/>
</dbReference>
<dbReference type="PANTHER" id="PTHR43800">
    <property type="entry name" value="PEPTIDYL-LYSINE N-ACETYLTRANSFERASE YJAB"/>
    <property type="match status" value="1"/>
</dbReference>
<keyword evidence="2" id="KW-0012">Acyltransferase</keyword>
<dbReference type="InterPro" id="IPR000182">
    <property type="entry name" value="GNAT_dom"/>
</dbReference>
<dbReference type="PROSITE" id="PS51186">
    <property type="entry name" value="GNAT"/>
    <property type="match status" value="1"/>
</dbReference>